<dbReference type="VEuPathDB" id="FungiDB:MAN_06918"/>
<feature type="region of interest" description="Disordered" evidence="1">
    <location>
        <begin position="44"/>
        <end position="64"/>
    </location>
</feature>
<gene>
    <name evidence="2" type="ORF">MAN_06918</name>
</gene>
<name>A0A0B4F7J4_METAF</name>
<dbReference type="EMBL" id="AZNF01000009">
    <property type="protein sequence ID" value="KID63747.1"/>
    <property type="molecule type" value="Genomic_DNA"/>
</dbReference>
<feature type="non-terminal residue" evidence="2">
    <location>
        <position position="1"/>
    </location>
</feature>
<evidence type="ECO:0000256" key="1">
    <source>
        <dbReference type="SAM" id="MobiDB-lite"/>
    </source>
</evidence>
<organism evidence="2 3">
    <name type="scientific">Metarhizium anisopliae (strain ARSEF 549)</name>
    <dbReference type="NCBI Taxonomy" id="3151832"/>
    <lineage>
        <taxon>Eukaryota</taxon>
        <taxon>Fungi</taxon>
        <taxon>Dikarya</taxon>
        <taxon>Ascomycota</taxon>
        <taxon>Pezizomycotina</taxon>
        <taxon>Sordariomycetes</taxon>
        <taxon>Hypocreomycetidae</taxon>
        <taxon>Hypocreales</taxon>
        <taxon>Clavicipitaceae</taxon>
        <taxon>Metarhizium</taxon>
    </lineage>
</organism>
<dbReference type="Proteomes" id="UP000031186">
    <property type="component" value="Unassembled WGS sequence"/>
</dbReference>
<sequence length="269" mass="31124">MEEQTSNSNTGGHTTNLIFEDGEWTIYLFEKFEGTLFEETVGDPGITESFHRTHDTTQSDDDASDLDETAQMRILPLLDGIYSREDITPEISEEEERRLWTSAWAMFYPLAVPTHVFRDKVRDERQTPHLVQVPGEQELTSRLGKIFETDKTKQDVWVPQLVKIAGQRVSAGKIITQLDLLRERPLSRHQKYWSIPRMYSHIDVNKPVYFPSLDDDDMVTWRPKCLRKDSRDIFKAFFENQELAEELAKLYVRGGGTPKSPEAVRAEDA</sequence>
<reference evidence="2 3" key="1">
    <citation type="journal article" date="2014" name="Proc. Natl. Acad. Sci. U.S.A.">
        <title>Trajectory and genomic determinants of fungal-pathogen speciation and host adaptation.</title>
        <authorList>
            <person name="Hu X."/>
            <person name="Xiao G."/>
            <person name="Zheng P."/>
            <person name="Shang Y."/>
            <person name="Su Y."/>
            <person name="Zhang X."/>
            <person name="Liu X."/>
            <person name="Zhan S."/>
            <person name="St Leger R.J."/>
            <person name="Wang C."/>
        </authorList>
    </citation>
    <scope>NUCLEOTIDE SEQUENCE [LARGE SCALE GENOMIC DNA]</scope>
    <source>
        <strain evidence="2 3">ARSEF 549</strain>
    </source>
</reference>
<comment type="caution">
    <text evidence="2">The sequence shown here is derived from an EMBL/GenBank/DDBJ whole genome shotgun (WGS) entry which is preliminary data.</text>
</comment>
<evidence type="ECO:0000313" key="2">
    <source>
        <dbReference type="EMBL" id="KID63747.1"/>
    </source>
</evidence>
<protein>
    <submittedName>
        <fullName evidence="2">Uncharacterized protein</fullName>
    </submittedName>
</protein>
<dbReference type="HOGENOM" id="CLU_1034706_0_0_1"/>
<dbReference type="AlphaFoldDB" id="A0A0B4F7J4"/>
<proteinExistence type="predicted"/>
<keyword evidence="3" id="KW-1185">Reference proteome</keyword>
<evidence type="ECO:0000313" key="3">
    <source>
        <dbReference type="Proteomes" id="UP000031186"/>
    </source>
</evidence>
<accession>A0A0B4F7J4</accession>